<dbReference type="HOGENOM" id="CLU_362125_0_0_1"/>
<evidence type="ECO:0000313" key="4">
    <source>
        <dbReference type="Proteomes" id="UP000016932"/>
    </source>
</evidence>
<feature type="compositionally biased region" description="Basic residues" evidence="1">
    <location>
        <begin position="281"/>
        <end position="295"/>
    </location>
</feature>
<proteinExistence type="predicted"/>
<dbReference type="GeneID" id="19332450"/>
<evidence type="ECO:0000256" key="1">
    <source>
        <dbReference type="SAM" id="MobiDB-lite"/>
    </source>
</evidence>
<evidence type="ECO:0000256" key="2">
    <source>
        <dbReference type="SAM" id="Phobius"/>
    </source>
</evidence>
<protein>
    <submittedName>
        <fullName evidence="3">Uncharacterized protein</fullName>
    </submittedName>
</protein>
<dbReference type="RefSeq" id="XP_007921539.1">
    <property type="nucleotide sequence ID" value="XM_007923348.1"/>
</dbReference>
<name>N1Q7C4_PSEFD</name>
<feature type="compositionally biased region" description="Polar residues" evidence="1">
    <location>
        <begin position="185"/>
        <end position="202"/>
    </location>
</feature>
<feature type="region of interest" description="Disordered" evidence="1">
    <location>
        <begin position="185"/>
        <end position="304"/>
    </location>
</feature>
<keyword evidence="2" id="KW-0812">Transmembrane</keyword>
<evidence type="ECO:0000313" key="3">
    <source>
        <dbReference type="EMBL" id="EME88545.1"/>
    </source>
</evidence>
<reference evidence="3 4" key="1">
    <citation type="journal article" date="2012" name="PLoS Pathog.">
        <title>Diverse lifestyles and strategies of plant pathogenesis encoded in the genomes of eighteen Dothideomycetes fungi.</title>
        <authorList>
            <person name="Ohm R.A."/>
            <person name="Feau N."/>
            <person name="Henrissat B."/>
            <person name="Schoch C.L."/>
            <person name="Horwitz B.A."/>
            <person name="Barry K.W."/>
            <person name="Condon B.J."/>
            <person name="Copeland A.C."/>
            <person name="Dhillon B."/>
            <person name="Glaser F."/>
            <person name="Hesse C.N."/>
            <person name="Kosti I."/>
            <person name="LaButti K."/>
            <person name="Lindquist E.A."/>
            <person name="Lucas S."/>
            <person name="Salamov A.A."/>
            <person name="Bradshaw R.E."/>
            <person name="Ciuffetti L."/>
            <person name="Hamelin R.C."/>
            <person name="Kema G.H.J."/>
            <person name="Lawrence C."/>
            <person name="Scott J.A."/>
            <person name="Spatafora J.W."/>
            <person name="Turgeon B.G."/>
            <person name="de Wit P.J.G.M."/>
            <person name="Zhong S."/>
            <person name="Goodwin S.B."/>
            <person name="Grigoriev I.V."/>
        </authorList>
    </citation>
    <scope>NUCLEOTIDE SEQUENCE [LARGE SCALE GENOMIC DNA]</scope>
    <source>
        <strain evidence="3 4">CIRAD86</strain>
    </source>
</reference>
<keyword evidence="2" id="KW-1133">Transmembrane helix</keyword>
<keyword evidence="2" id="KW-0472">Membrane</keyword>
<organism evidence="3 4">
    <name type="scientific">Pseudocercospora fijiensis (strain CIRAD86)</name>
    <name type="common">Black leaf streak disease fungus</name>
    <name type="synonym">Mycosphaerella fijiensis</name>
    <dbReference type="NCBI Taxonomy" id="383855"/>
    <lineage>
        <taxon>Eukaryota</taxon>
        <taxon>Fungi</taxon>
        <taxon>Dikarya</taxon>
        <taxon>Ascomycota</taxon>
        <taxon>Pezizomycotina</taxon>
        <taxon>Dothideomycetes</taxon>
        <taxon>Dothideomycetidae</taxon>
        <taxon>Mycosphaerellales</taxon>
        <taxon>Mycosphaerellaceae</taxon>
        <taxon>Pseudocercospora</taxon>
    </lineage>
</organism>
<sequence length="772" mass="87515">MSNAGCFFLLCRPNPAQKRALSADTFLKSQLTIALLLINGGGNFSAKLHDSTINMVLSFMAVIHMTLPGQLLHPSGSIASRMCYVCTVHVYGRLAALALHTAEMEMGLKNNGDTAININLQHRTSCSAAFRFRWRTTQPLIDIDTPFWRMLTLSMSRSTNLHQTPHSVSSERTGNHATAGASIALSTSDAASETLSRTSPTRAETESVAIEPNRTYEIPVSRRRGGPSPDRRARLPSSPRRHTSSFSTAESWSDEPTVAPVDDRYARRSTAIAANAGRQQSPRRRRSPFRRRRSPTRLASYFERRARTRNPSDDYWVDHNDDYYGRPRRRPSPHRMSRRNSWGMSQERRACGLYKYTFQVADATRNPTDQSLKKKLRYFDEETLYLKDVMKLQDSIFRGAESTSGLGGSNDAPQLYGVDPRVKLADKTIARQEAMLTAMSEIRLRALRLQREMQQETGAAKESRETAIYVFTASQPRSYPFVMTRLTLIDCNCYLPPTVVRFQLETHALIRCPKGMNTKDIRDLNSNQWLFWVVAIPLTTFFVIVSWILAGGEWPAVAWRPSWHRHITSGSRLPFFETSPSPPAYHDVADVARGDLMRTMRETWQGFAAGRDRDSMTKVLILMDILYVVELRLGFEDFVERPRLGFYFGHNRDVLETKNFTLPEATQRLQRSHRQIWKHVSYSLAASVLTARPHFPVPCGSVRDALAQKKGELSQVKKIQPTAVATVSQVSRGLDRADYAGYRPACCTTMQWVVQNVSLCITMAMERHHIEP</sequence>
<dbReference type="AlphaFoldDB" id="N1Q7C4"/>
<keyword evidence="4" id="KW-1185">Reference proteome</keyword>
<dbReference type="Proteomes" id="UP000016932">
    <property type="component" value="Unassembled WGS sequence"/>
</dbReference>
<feature type="transmembrane region" description="Helical" evidence="2">
    <location>
        <begin position="529"/>
        <end position="550"/>
    </location>
</feature>
<dbReference type="VEuPathDB" id="FungiDB:MYCFIDRAFT_170148"/>
<dbReference type="OrthoDB" id="5430750at2759"/>
<dbReference type="KEGG" id="pfj:MYCFIDRAFT_170148"/>
<dbReference type="EMBL" id="KB446555">
    <property type="protein sequence ID" value="EME88545.1"/>
    <property type="molecule type" value="Genomic_DNA"/>
</dbReference>
<accession>N1Q7C4</accession>
<gene>
    <name evidence="3" type="ORF">MYCFIDRAFT_170148</name>
</gene>